<protein>
    <submittedName>
        <fullName evidence="2">Uncharacterized protein</fullName>
    </submittedName>
</protein>
<feature type="chain" id="PRO_5046811592" evidence="1">
    <location>
        <begin position="21"/>
        <end position="92"/>
    </location>
</feature>
<reference evidence="2" key="1">
    <citation type="submission" date="2023-05" db="EMBL/GenBank/DDBJ databases">
        <authorList>
            <person name="Stuckert A."/>
        </authorList>
    </citation>
    <scope>NUCLEOTIDE SEQUENCE</scope>
</reference>
<dbReference type="Proteomes" id="UP001162483">
    <property type="component" value="Unassembled WGS sequence"/>
</dbReference>
<feature type="signal peptide" evidence="1">
    <location>
        <begin position="1"/>
        <end position="20"/>
    </location>
</feature>
<evidence type="ECO:0000256" key="1">
    <source>
        <dbReference type="SAM" id="SignalP"/>
    </source>
</evidence>
<dbReference type="InterPro" id="IPR031453">
    <property type="entry name" value="TMEM119"/>
</dbReference>
<gene>
    <name evidence="2" type="ORF">SPARVUS_LOCUS6678337</name>
</gene>
<feature type="non-terminal residue" evidence="2">
    <location>
        <position position="92"/>
    </location>
</feature>
<comment type="caution">
    <text evidence="2">The sequence shown here is derived from an EMBL/GenBank/DDBJ whole genome shotgun (WGS) entry which is preliminary data.</text>
</comment>
<evidence type="ECO:0000313" key="2">
    <source>
        <dbReference type="EMBL" id="CAI9568261.1"/>
    </source>
</evidence>
<dbReference type="PANTHER" id="PTHR28645">
    <property type="entry name" value="TRANSMEMBRANE PROTEIN 119"/>
    <property type="match status" value="1"/>
</dbReference>
<evidence type="ECO:0000313" key="3">
    <source>
        <dbReference type="Proteomes" id="UP001162483"/>
    </source>
</evidence>
<sequence length="92" mass="10035">MAHFLTLCVLLFLTYSVSLARYTTEPEYGSGADDGTVIVSNTQSYDIVGSTTENSVKNVNGTTTSLNVLENIKQFFKEYMLLVIVVGSMVAL</sequence>
<name>A0ABN9DAM2_9NEOB</name>
<dbReference type="PANTHER" id="PTHR28645:SF1">
    <property type="entry name" value="TRANSMEMBRANE PROTEIN 119"/>
    <property type="match status" value="1"/>
</dbReference>
<keyword evidence="3" id="KW-1185">Reference proteome</keyword>
<accession>A0ABN9DAM2</accession>
<keyword evidence="1" id="KW-0732">Signal</keyword>
<proteinExistence type="predicted"/>
<dbReference type="EMBL" id="CATNWA010014157">
    <property type="protein sequence ID" value="CAI9568261.1"/>
    <property type="molecule type" value="Genomic_DNA"/>
</dbReference>
<organism evidence="2 3">
    <name type="scientific">Staurois parvus</name>
    <dbReference type="NCBI Taxonomy" id="386267"/>
    <lineage>
        <taxon>Eukaryota</taxon>
        <taxon>Metazoa</taxon>
        <taxon>Chordata</taxon>
        <taxon>Craniata</taxon>
        <taxon>Vertebrata</taxon>
        <taxon>Euteleostomi</taxon>
        <taxon>Amphibia</taxon>
        <taxon>Batrachia</taxon>
        <taxon>Anura</taxon>
        <taxon>Neobatrachia</taxon>
        <taxon>Ranoidea</taxon>
        <taxon>Ranidae</taxon>
        <taxon>Staurois</taxon>
    </lineage>
</organism>